<evidence type="ECO:0000313" key="12">
    <source>
        <dbReference type="Proteomes" id="UP000462212"/>
    </source>
</evidence>
<dbReference type="PROSITE" id="PS50979">
    <property type="entry name" value="BC"/>
    <property type="match status" value="1"/>
</dbReference>
<keyword evidence="2" id="KW-0436">Ligase</keyword>
<keyword evidence="3 7" id="KW-0547">Nucleotide-binding</keyword>
<dbReference type="Pfam" id="PF00289">
    <property type="entry name" value="Biotin_carb_N"/>
    <property type="match status" value="1"/>
</dbReference>
<dbReference type="InterPro" id="IPR029000">
    <property type="entry name" value="Cyclophilin-like_dom_sf"/>
</dbReference>
<accession>A0A8H8RP44</accession>
<dbReference type="GO" id="GO:0005524">
    <property type="term" value="F:ATP binding"/>
    <property type="evidence" value="ECO:0007669"/>
    <property type="project" value="UniProtKB-UniRule"/>
</dbReference>
<evidence type="ECO:0000259" key="10">
    <source>
        <dbReference type="PROSITE" id="PS50979"/>
    </source>
</evidence>
<evidence type="ECO:0000256" key="5">
    <source>
        <dbReference type="ARBA" id="ARBA00022840"/>
    </source>
</evidence>
<dbReference type="CDD" id="cd11665">
    <property type="entry name" value="LamB_like"/>
    <property type="match status" value="1"/>
</dbReference>
<dbReference type="PROSITE" id="PS50968">
    <property type="entry name" value="BIOTINYL_LIPOYL"/>
    <property type="match status" value="1"/>
</dbReference>
<evidence type="ECO:0000313" key="11">
    <source>
        <dbReference type="EMBL" id="TVY38003.1"/>
    </source>
</evidence>
<evidence type="ECO:0000256" key="3">
    <source>
        <dbReference type="ARBA" id="ARBA00022741"/>
    </source>
</evidence>
<keyword evidence="12" id="KW-1185">Reference proteome</keyword>
<proteinExistence type="predicted"/>
<evidence type="ECO:0000259" key="8">
    <source>
        <dbReference type="PROSITE" id="PS50968"/>
    </source>
</evidence>
<dbReference type="SUPFAM" id="SSF160467">
    <property type="entry name" value="PH0987 N-terminal domain-like"/>
    <property type="match status" value="1"/>
</dbReference>
<organism evidence="11 12">
    <name type="scientific">Lachnellula subtilissima</name>
    <dbReference type="NCBI Taxonomy" id="602034"/>
    <lineage>
        <taxon>Eukaryota</taxon>
        <taxon>Fungi</taxon>
        <taxon>Dikarya</taxon>
        <taxon>Ascomycota</taxon>
        <taxon>Pezizomycotina</taxon>
        <taxon>Leotiomycetes</taxon>
        <taxon>Helotiales</taxon>
        <taxon>Lachnaceae</taxon>
        <taxon>Lachnellula</taxon>
    </lineage>
</organism>
<dbReference type="InterPro" id="IPR005481">
    <property type="entry name" value="BC-like_N"/>
</dbReference>
<dbReference type="Pfam" id="PF02786">
    <property type="entry name" value="CPSase_L_D2"/>
    <property type="match status" value="1"/>
</dbReference>
<dbReference type="GO" id="GO:0016787">
    <property type="term" value="F:hydrolase activity"/>
    <property type="evidence" value="ECO:0007669"/>
    <property type="project" value="UniProtKB-KW"/>
</dbReference>
<feature type="domain" description="ATP-grasp" evidence="9">
    <location>
        <begin position="316"/>
        <end position="514"/>
    </location>
</feature>
<dbReference type="InterPro" id="IPR011761">
    <property type="entry name" value="ATP-grasp"/>
</dbReference>
<keyword evidence="5 7" id="KW-0067">ATP-binding</keyword>
<dbReference type="PROSITE" id="PS50975">
    <property type="entry name" value="ATP_GRASP"/>
    <property type="match status" value="1"/>
</dbReference>
<dbReference type="InterPro" id="IPR003833">
    <property type="entry name" value="CT_C_D"/>
</dbReference>
<evidence type="ECO:0000256" key="7">
    <source>
        <dbReference type="PROSITE-ProRule" id="PRU00409"/>
    </source>
</evidence>
<dbReference type="InterPro" id="IPR005501">
    <property type="entry name" value="LamB/YcsF/PxpA-like"/>
</dbReference>
<evidence type="ECO:0000259" key="9">
    <source>
        <dbReference type="PROSITE" id="PS50975"/>
    </source>
</evidence>
<dbReference type="EMBL" id="QGMJ01000312">
    <property type="protein sequence ID" value="TVY38003.1"/>
    <property type="molecule type" value="Genomic_DNA"/>
</dbReference>
<dbReference type="SUPFAM" id="SSF51230">
    <property type="entry name" value="Single hybrid motif"/>
    <property type="match status" value="1"/>
</dbReference>
<dbReference type="InterPro" id="IPR050856">
    <property type="entry name" value="Biotin_carboxylase_complex"/>
</dbReference>
<feature type="domain" description="Lipoyl-binding" evidence="8">
    <location>
        <begin position="1355"/>
        <end position="1431"/>
    </location>
</feature>
<dbReference type="InterPro" id="IPR005479">
    <property type="entry name" value="CPAse_ATP-bd"/>
</dbReference>
<dbReference type="Pfam" id="PF03746">
    <property type="entry name" value="LamB_YcsF"/>
    <property type="match status" value="1"/>
</dbReference>
<dbReference type="InterPro" id="IPR011054">
    <property type="entry name" value="Rudment_hybrid_motif"/>
</dbReference>
<evidence type="ECO:0000256" key="2">
    <source>
        <dbReference type="ARBA" id="ARBA00022598"/>
    </source>
</evidence>
<dbReference type="InterPro" id="IPR011330">
    <property type="entry name" value="Glyco_hydro/deAcase_b/a-brl"/>
</dbReference>
<comment type="cofactor">
    <cofactor evidence="1">
        <name>biotin</name>
        <dbReference type="ChEBI" id="CHEBI:57586"/>
    </cofactor>
</comment>
<feature type="domain" description="Biotin carboxylation" evidence="10">
    <location>
        <begin position="183"/>
        <end position="652"/>
    </location>
</feature>
<dbReference type="Pfam" id="PF02682">
    <property type="entry name" value="CT_C_D"/>
    <property type="match status" value="1"/>
</dbReference>
<keyword evidence="4" id="KW-0378">Hydrolase</keyword>
<dbReference type="Gene3D" id="2.40.50.100">
    <property type="match status" value="1"/>
</dbReference>
<dbReference type="GO" id="GO:0046872">
    <property type="term" value="F:metal ion binding"/>
    <property type="evidence" value="ECO:0007669"/>
    <property type="project" value="InterPro"/>
</dbReference>
<name>A0A8H8RP44_9HELO</name>
<gene>
    <name evidence="11" type="primary">lamA</name>
    <name evidence="11" type="ORF">LSUB1_G003904</name>
</gene>
<dbReference type="PROSITE" id="PS00866">
    <property type="entry name" value="CPSASE_1"/>
    <property type="match status" value="1"/>
</dbReference>
<sequence length="1434" mass="157570">MTMAGLVEKIEINCDMGEGFGRWKMGPDDELIKYIDVANIACGFHAGDPSLMLKTVRMAKAHNVKVGAHPGLHDLFGFGRRRIEVDPEDMYASILYQVGALKAFLDAEGVPLNHIKPHGELFFYMQRDAVIMDAVLRAAAVYKVPVYACKNETQKQMCAKYGLPFQEELYVDIDYTLDGALVPVAKSRMATPELIYERITKCAETDERDHNEGGTFKVGFAGTAFSICLHSDMPTALENAKAGRKAVDEANAKLFPEAKQEILEISKSLHVDAIIPGYGFLSEDSSFAQKVVDAGMVFVGPSPESMTEMGQKHRARDLAVAADVPVVPGSQLLDSEDAALDAARELGFPIMLKATGGGGGMGLQVCHDEDEIWAAFTKVKSRGETLFNNTGVFLEKYFPQSRHIEVQVFGNGSNVVHFGERECSIQRRHQKVIEECPSPFVETKPGLREKLTKCATAYASQLKYKSAGTIEFLVDDTTGDFFFLEMNTRLQVEHGITELCYDVDLVALMLQQADREKGGETGLSSEFLRSLQKDGPSGAAIEARVYAEVPFRNYAPSPGLLQAVQWPEDEGIRVDTWVKTGQRIASFYDPLIAKVMVHASDRQSACKKMTKVLSESKLQGPPTNIHFLADVISSKPFLAGDTLTNFLETKFTYEPCAIDVLSPGSFTTVQDFPARATSGHGIPKGGPMDNLSSRIANVLVGNDPGMEVLEMTLTGPELLFTAPAVLAVCGAQVSVTIDGEEKPMWSRFVIQAGQKLKIGKVENGGLRFYLAVKGGFPEIPLYLGSKSGTPSLGFGGTQGRQLQKGDWIELHPETKEWAKGATPFELPASCVPNFDISEVYCMHGPHDSDDFMTEKDKRMLYSTAWKIGHNSNRTGVRLVGPVPEWSRKDGGEGGSHPSNIFDYGYPSPGGVNWGGDSSVVFSMDSPDLGGLLCSSTVISADLWRLGQVKPGGYMKLRPTTFELALELTDRVERFIQDIHALVDGKSENKPQLDLTLPESGLEEGRSNAILKVIPAEGERQQVIYRQGGDCFLLVEIGTQTVDVRVTTHIRLLVEKLQRLKGPKLLMNPNVGSVIIQFDPKAITQHELLEIVHNTERSIQTTLDIKIPCREIHLPVVFDHPDIAASEKRYIETNRPTAVYLPDNVEYLRTNNGLPTRRETFETLLNSPYLIVAVGFLVGTPILFPLEPMSGIVGQKYNPTRVSTPGGTIGMGGSLFAIYPLEAPGGYMMFARTLECWDTFGTGPSFTPTRPWLYEPFDMVKYHEVSIAEYDNLMLDYRRGDYEFDIRDGVFDLADTHAVFEQARADHKVQGFRARQRDAVAGNLEVEKKMYGEWVAGQEAEREAEAERVKGMMGGAEEARVTIDSPIDANVWKVLVEPGEVLREGQVVAILEAMKMEINVVCEGEAVGKTVEAVASKPGSVVSPGTWIVVVKAGG</sequence>
<dbReference type="SMART" id="SM00878">
    <property type="entry name" value="Biotin_carb_C"/>
    <property type="match status" value="1"/>
</dbReference>
<dbReference type="InterPro" id="IPR005482">
    <property type="entry name" value="Biotin_COase_C"/>
</dbReference>
<dbReference type="CDD" id="cd06850">
    <property type="entry name" value="biotinyl_domain"/>
    <property type="match status" value="1"/>
</dbReference>
<dbReference type="GO" id="GO:0005975">
    <property type="term" value="P:carbohydrate metabolic process"/>
    <property type="evidence" value="ECO:0007669"/>
    <property type="project" value="InterPro"/>
</dbReference>
<dbReference type="Proteomes" id="UP000462212">
    <property type="component" value="Unassembled WGS sequence"/>
</dbReference>
<protein>
    <submittedName>
        <fullName evidence="11">Putative urea carboxylase</fullName>
    </submittedName>
</protein>
<dbReference type="Gene3D" id="3.30.1360.40">
    <property type="match status" value="1"/>
</dbReference>
<comment type="caution">
    <text evidence="11">The sequence shown here is derived from an EMBL/GenBank/DDBJ whole genome shotgun (WGS) entry which is preliminary data.</text>
</comment>
<dbReference type="SUPFAM" id="SSF51246">
    <property type="entry name" value="Rudiment single hybrid motif"/>
    <property type="match status" value="1"/>
</dbReference>
<evidence type="ECO:0000256" key="4">
    <source>
        <dbReference type="ARBA" id="ARBA00022801"/>
    </source>
</evidence>
<dbReference type="PANTHER" id="PTHR18866:SF128">
    <property type="entry name" value="UREA AMIDOLYASE"/>
    <property type="match status" value="1"/>
</dbReference>
<dbReference type="GO" id="GO:0016874">
    <property type="term" value="F:ligase activity"/>
    <property type="evidence" value="ECO:0007669"/>
    <property type="project" value="UniProtKB-KW"/>
</dbReference>
<dbReference type="SUPFAM" id="SSF50891">
    <property type="entry name" value="Cyclophilin-like"/>
    <property type="match status" value="2"/>
</dbReference>
<dbReference type="InterPro" id="IPR013815">
    <property type="entry name" value="ATP_grasp_subdomain_1"/>
</dbReference>
<dbReference type="InterPro" id="IPR000089">
    <property type="entry name" value="Biotin_lipoyl"/>
</dbReference>
<dbReference type="SMART" id="SM00796">
    <property type="entry name" value="AHS1"/>
    <property type="match status" value="1"/>
</dbReference>
<dbReference type="SUPFAM" id="SSF88713">
    <property type="entry name" value="Glycoside hydrolase/deacetylase"/>
    <property type="match status" value="1"/>
</dbReference>
<dbReference type="PANTHER" id="PTHR18866">
    <property type="entry name" value="CARBOXYLASE:PYRUVATE/ACETYL-COA/PROPIONYL-COA CARBOXYLASE"/>
    <property type="match status" value="1"/>
</dbReference>
<keyword evidence="6" id="KW-0092">Biotin</keyword>
<dbReference type="Pfam" id="PF02785">
    <property type="entry name" value="Biotin_carb_C"/>
    <property type="match status" value="1"/>
</dbReference>
<dbReference type="Gene3D" id="3.30.470.20">
    <property type="entry name" value="ATP-grasp fold, B domain"/>
    <property type="match status" value="1"/>
</dbReference>
<dbReference type="Gene3D" id="2.40.100.10">
    <property type="entry name" value="Cyclophilin-like"/>
    <property type="match status" value="2"/>
</dbReference>
<evidence type="ECO:0000256" key="6">
    <source>
        <dbReference type="ARBA" id="ARBA00023267"/>
    </source>
</evidence>
<dbReference type="Gene3D" id="3.30.1490.20">
    <property type="entry name" value="ATP-grasp fold, A domain"/>
    <property type="match status" value="1"/>
</dbReference>
<dbReference type="InterPro" id="IPR011053">
    <property type="entry name" value="Single_hybrid_motif"/>
</dbReference>
<dbReference type="OrthoDB" id="196847at2759"/>
<dbReference type="InterPro" id="IPR003778">
    <property type="entry name" value="CT_A_B"/>
</dbReference>
<dbReference type="Pfam" id="PF00364">
    <property type="entry name" value="Biotin_lipoyl"/>
    <property type="match status" value="1"/>
</dbReference>
<dbReference type="SUPFAM" id="SSF56059">
    <property type="entry name" value="Glutathione synthetase ATP-binding domain-like"/>
    <property type="match status" value="1"/>
</dbReference>
<dbReference type="InterPro" id="IPR011764">
    <property type="entry name" value="Biotin_carboxylation_dom"/>
</dbReference>
<evidence type="ECO:0000256" key="1">
    <source>
        <dbReference type="ARBA" id="ARBA00001953"/>
    </source>
</evidence>
<dbReference type="NCBIfam" id="NF003814">
    <property type="entry name" value="PRK05406.1-3"/>
    <property type="match status" value="1"/>
</dbReference>
<dbReference type="Pfam" id="PF02626">
    <property type="entry name" value="CT_A_B"/>
    <property type="match status" value="1"/>
</dbReference>
<dbReference type="Gene3D" id="3.20.20.370">
    <property type="entry name" value="Glycoside hydrolase/deacetylase"/>
    <property type="match status" value="1"/>
</dbReference>
<dbReference type="PROSITE" id="PS00867">
    <property type="entry name" value="CPSASE_2"/>
    <property type="match status" value="1"/>
</dbReference>
<dbReference type="SMART" id="SM00797">
    <property type="entry name" value="AHS2"/>
    <property type="match status" value="1"/>
</dbReference>
<reference evidence="11 12" key="1">
    <citation type="submission" date="2018-05" db="EMBL/GenBank/DDBJ databases">
        <title>Genome sequencing and assembly of the regulated plant pathogen Lachnellula willkommii and related sister species for the development of diagnostic species identification markers.</title>
        <authorList>
            <person name="Giroux E."/>
            <person name="Bilodeau G."/>
        </authorList>
    </citation>
    <scope>NUCLEOTIDE SEQUENCE [LARGE SCALE GENOMIC DNA]</scope>
    <source>
        <strain evidence="11 12">CBS 197.66</strain>
    </source>
</reference>